<organism evidence="1 2">
    <name type="scientific">Pendulispora albinea</name>
    <dbReference type="NCBI Taxonomy" id="2741071"/>
    <lineage>
        <taxon>Bacteria</taxon>
        <taxon>Pseudomonadati</taxon>
        <taxon>Myxococcota</taxon>
        <taxon>Myxococcia</taxon>
        <taxon>Myxococcales</taxon>
        <taxon>Sorangiineae</taxon>
        <taxon>Pendulisporaceae</taxon>
        <taxon>Pendulispora</taxon>
    </lineage>
</organism>
<keyword evidence="2" id="KW-1185">Reference proteome</keyword>
<dbReference type="EMBL" id="CP089984">
    <property type="protein sequence ID" value="WXB15244.1"/>
    <property type="molecule type" value="Genomic_DNA"/>
</dbReference>
<evidence type="ECO:0000313" key="1">
    <source>
        <dbReference type="EMBL" id="WXB15244.1"/>
    </source>
</evidence>
<name>A0ABZ2LWD2_9BACT</name>
<accession>A0ABZ2LWD2</accession>
<evidence type="ECO:0008006" key="3">
    <source>
        <dbReference type="Google" id="ProtNLM"/>
    </source>
</evidence>
<dbReference type="RefSeq" id="WP_394824869.1">
    <property type="nucleotide sequence ID" value="NZ_CP089984.1"/>
</dbReference>
<proteinExistence type="predicted"/>
<evidence type="ECO:0000313" key="2">
    <source>
        <dbReference type="Proteomes" id="UP001370348"/>
    </source>
</evidence>
<reference evidence="1 2" key="1">
    <citation type="submission" date="2021-12" db="EMBL/GenBank/DDBJ databases">
        <title>Discovery of the Pendulisporaceae a myxobacterial family with distinct sporulation behavior and unique specialized metabolism.</title>
        <authorList>
            <person name="Garcia R."/>
            <person name="Popoff A."/>
            <person name="Bader C.D."/>
            <person name="Loehr J."/>
            <person name="Walesch S."/>
            <person name="Walt C."/>
            <person name="Boldt J."/>
            <person name="Bunk B."/>
            <person name="Haeckl F.J.F.P.J."/>
            <person name="Gunesch A.P."/>
            <person name="Birkelbach J."/>
            <person name="Nuebel U."/>
            <person name="Pietschmann T."/>
            <person name="Bach T."/>
            <person name="Mueller R."/>
        </authorList>
    </citation>
    <scope>NUCLEOTIDE SEQUENCE [LARGE SCALE GENOMIC DNA]</scope>
    <source>
        <strain evidence="1 2">MSr11954</strain>
    </source>
</reference>
<gene>
    <name evidence="1" type="ORF">LZC94_46420</name>
</gene>
<dbReference type="Proteomes" id="UP001370348">
    <property type="component" value="Chromosome"/>
</dbReference>
<sequence>MSFLDERQQKLVLDLLGRELSKDEFYRQFPVAPSEARALGLDVLRRALREHDADDVEFGLLIGFALGMTPDYVDTLHTLAAEDWHTRHEDVIDALDGLIPSGAPVSAEVLHHAALSAFPYRDDDEAFALGVKCIWALSHLRTPEAIERLGELLASENPILEGNAETRLYAIAEDDKETSTLKRRANELLAAHMVHSSRG</sequence>
<protein>
    <recommendedName>
        <fullName evidence="3">HEAT repeat domain-containing protein</fullName>
    </recommendedName>
</protein>